<dbReference type="RefSeq" id="WP_133553806.1">
    <property type="nucleotide sequence ID" value="NZ_SNWM01000002.1"/>
</dbReference>
<dbReference type="Gene3D" id="3.30.565.10">
    <property type="entry name" value="Histidine kinase-like ATPase, C-terminal domain"/>
    <property type="match status" value="1"/>
</dbReference>
<dbReference type="PANTHER" id="PTHR43102:SF2">
    <property type="entry name" value="GAF DOMAIN-CONTAINING PROTEIN"/>
    <property type="match status" value="1"/>
</dbReference>
<dbReference type="AlphaFoldDB" id="A0A4R6IKH2"/>
<dbReference type="SUPFAM" id="SSF47384">
    <property type="entry name" value="Homodimeric domain of signal transducing histidine kinase"/>
    <property type="match status" value="1"/>
</dbReference>
<dbReference type="EMBL" id="SNWM01000002">
    <property type="protein sequence ID" value="TDO22446.1"/>
    <property type="molecule type" value="Genomic_DNA"/>
</dbReference>
<organism evidence="5 6">
    <name type="scientific">Pedobacter duraquae</name>
    <dbReference type="NCBI Taxonomy" id="425511"/>
    <lineage>
        <taxon>Bacteria</taxon>
        <taxon>Pseudomonadati</taxon>
        <taxon>Bacteroidota</taxon>
        <taxon>Sphingobacteriia</taxon>
        <taxon>Sphingobacteriales</taxon>
        <taxon>Sphingobacteriaceae</taxon>
        <taxon>Pedobacter</taxon>
    </lineage>
</organism>
<dbReference type="PROSITE" id="PS50109">
    <property type="entry name" value="HIS_KIN"/>
    <property type="match status" value="1"/>
</dbReference>
<proteinExistence type="predicted"/>
<dbReference type="Proteomes" id="UP000295499">
    <property type="component" value="Unassembled WGS sequence"/>
</dbReference>
<comment type="catalytic activity">
    <reaction evidence="1">
        <text>ATP + protein L-histidine = ADP + protein N-phospho-L-histidine.</text>
        <dbReference type="EC" id="2.7.13.3"/>
    </reaction>
</comment>
<dbReference type="SUPFAM" id="SSF55874">
    <property type="entry name" value="ATPase domain of HSP90 chaperone/DNA topoisomerase II/histidine kinase"/>
    <property type="match status" value="1"/>
</dbReference>
<dbReference type="CDD" id="cd00082">
    <property type="entry name" value="HisKA"/>
    <property type="match status" value="1"/>
</dbReference>
<dbReference type="InterPro" id="IPR003594">
    <property type="entry name" value="HATPase_dom"/>
</dbReference>
<protein>
    <recommendedName>
        <fullName evidence="2">histidine kinase</fullName>
        <ecNumber evidence="2">2.7.13.3</ecNumber>
    </recommendedName>
</protein>
<evidence type="ECO:0000313" key="6">
    <source>
        <dbReference type="Proteomes" id="UP000295499"/>
    </source>
</evidence>
<dbReference type="InterPro" id="IPR036097">
    <property type="entry name" value="HisK_dim/P_sf"/>
</dbReference>
<dbReference type="OrthoDB" id="9811889at2"/>
<dbReference type="SMART" id="SM00388">
    <property type="entry name" value="HisKA"/>
    <property type="match status" value="1"/>
</dbReference>
<dbReference type="InterPro" id="IPR029016">
    <property type="entry name" value="GAF-like_dom_sf"/>
</dbReference>
<sequence>MRTYPVLPNESQRLAALKAYDILDTPAEHEFDELTKLASEICQTPVALITLLDGSRQWFKSVVGTEVRETPKEHAFCAHTIARPKEIMIVEDLRTDQRFKSNPLVTGDPNVVFYAGVPLLSESGFPLGTLCVLDVKPKEMTPQQVLCLEVLAKQVMTQIELKKKISDLRKANESLIEVNSFVQNFASTAAHDIKNPLTNMMLSTDMMEKHLNSRGDEKGLKMVAITRNATQSLIGIVDEMLNYSKDPASLLLNIETIDFKELVNKISSLIKMPENVQIEITEADATLISSKVALEQIFINLISNAIRYSDKARCLISISVKETITHYLFRVKDNGIGIVDAHKEIIFQKHVTLEQSDRFNEKGNGLGLSTVKALVEKLKGNIKVESELGYGSSFIFTIKKRPFEN</sequence>
<gene>
    <name evidence="5" type="ORF">CLV32_1419</name>
</gene>
<evidence type="ECO:0000259" key="4">
    <source>
        <dbReference type="PROSITE" id="PS50109"/>
    </source>
</evidence>
<dbReference type="InterPro" id="IPR005467">
    <property type="entry name" value="His_kinase_dom"/>
</dbReference>
<dbReference type="GO" id="GO:0000155">
    <property type="term" value="F:phosphorelay sensor kinase activity"/>
    <property type="evidence" value="ECO:0007669"/>
    <property type="project" value="InterPro"/>
</dbReference>
<evidence type="ECO:0000256" key="1">
    <source>
        <dbReference type="ARBA" id="ARBA00000085"/>
    </source>
</evidence>
<keyword evidence="5" id="KW-0418">Kinase</keyword>
<keyword evidence="5" id="KW-0808">Transferase</keyword>
<keyword evidence="3" id="KW-0597">Phosphoprotein</keyword>
<name>A0A4R6IKH2_9SPHI</name>
<dbReference type="Pfam" id="PF01590">
    <property type="entry name" value="GAF"/>
    <property type="match status" value="1"/>
</dbReference>
<feature type="domain" description="Histidine kinase" evidence="4">
    <location>
        <begin position="188"/>
        <end position="402"/>
    </location>
</feature>
<reference evidence="5 6" key="1">
    <citation type="submission" date="2019-03" db="EMBL/GenBank/DDBJ databases">
        <title>Genomic Encyclopedia of Archaeal and Bacterial Type Strains, Phase II (KMG-II): from individual species to whole genera.</title>
        <authorList>
            <person name="Goeker M."/>
        </authorList>
    </citation>
    <scope>NUCLEOTIDE SEQUENCE [LARGE SCALE GENOMIC DNA]</scope>
    <source>
        <strain evidence="5 6">DSM 19034</strain>
    </source>
</reference>
<evidence type="ECO:0000313" key="5">
    <source>
        <dbReference type="EMBL" id="TDO22446.1"/>
    </source>
</evidence>
<evidence type="ECO:0000256" key="3">
    <source>
        <dbReference type="ARBA" id="ARBA00022553"/>
    </source>
</evidence>
<dbReference type="InterPro" id="IPR003018">
    <property type="entry name" value="GAF"/>
</dbReference>
<dbReference type="InterPro" id="IPR003661">
    <property type="entry name" value="HisK_dim/P_dom"/>
</dbReference>
<comment type="caution">
    <text evidence="5">The sequence shown here is derived from an EMBL/GenBank/DDBJ whole genome shotgun (WGS) entry which is preliminary data.</text>
</comment>
<dbReference type="Gene3D" id="1.10.287.130">
    <property type="match status" value="1"/>
</dbReference>
<dbReference type="SUPFAM" id="SSF55781">
    <property type="entry name" value="GAF domain-like"/>
    <property type="match status" value="1"/>
</dbReference>
<evidence type="ECO:0000256" key="2">
    <source>
        <dbReference type="ARBA" id="ARBA00012438"/>
    </source>
</evidence>
<dbReference type="Pfam" id="PF02518">
    <property type="entry name" value="HATPase_c"/>
    <property type="match status" value="1"/>
</dbReference>
<dbReference type="PRINTS" id="PR00344">
    <property type="entry name" value="BCTRLSENSOR"/>
</dbReference>
<dbReference type="Gene3D" id="3.30.450.40">
    <property type="match status" value="1"/>
</dbReference>
<dbReference type="SMART" id="SM00387">
    <property type="entry name" value="HATPase_c"/>
    <property type="match status" value="1"/>
</dbReference>
<dbReference type="Pfam" id="PF00512">
    <property type="entry name" value="HisKA"/>
    <property type="match status" value="1"/>
</dbReference>
<keyword evidence="6" id="KW-1185">Reference proteome</keyword>
<dbReference type="InterPro" id="IPR004358">
    <property type="entry name" value="Sig_transdc_His_kin-like_C"/>
</dbReference>
<dbReference type="CDD" id="cd00075">
    <property type="entry name" value="HATPase"/>
    <property type="match status" value="1"/>
</dbReference>
<dbReference type="SMART" id="SM00065">
    <property type="entry name" value="GAF"/>
    <property type="match status" value="1"/>
</dbReference>
<dbReference type="InterPro" id="IPR036890">
    <property type="entry name" value="HATPase_C_sf"/>
</dbReference>
<dbReference type="PANTHER" id="PTHR43102">
    <property type="entry name" value="SLR1143 PROTEIN"/>
    <property type="match status" value="1"/>
</dbReference>
<accession>A0A4R6IKH2</accession>
<dbReference type="EC" id="2.7.13.3" evidence="2"/>